<keyword evidence="3" id="KW-1185">Reference proteome</keyword>
<evidence type="ECO:0000256" key="1">
    <source>
        <dbReference type="SAM" id="SignalP"/>
    </source>
</evidence>
<evidence type="ECO:0008006" key="4">
    <source>
        <dbReference type="Google" id="ProtNLM"/>
    </source>
</evidence>
<dbReference type="RefSeq" id="WP_188763426.1">
    <property type="nucleotide sequence ID" value="NZ_BMJM01000010.1"/>
</dbReference>
<reference evidence="2" key="2">
    <citation type="submission" date="2020-09" db="EMBL/GenBank/DDBJ databases">
        <authorList>
            <person name="Sun Q."/>
            <person name="Zhou Y."/>
        </authorList>
    </citation>
    <scope>NUCLEOTIDE SEQUENCE</scope>
    <source>
        <strain evidence="2">CGMCC 1.15519</strain>
    </source>
</reference>
<gene>
    <name evidence="2" type="ORF">GCM10011529_26040</name>
</gene>
<evidence type="ECO:0000313" key="2">
    <source>
        <dbReference type="EMBL" id="GGE18394.1"/>
    </source>
</evidence>
<protein>
    <recommendedName>
        <fullName evidence="4">Tetratricopeptide repeat protein</fullName>
    </recommendedName>
</protein>
<dbReference type="AlphaFoldDB" id="A0A916ZZ05"/>
<evidence type="ECO:0000313" key="3">
    <source>
        <dbReference type="Proteomes" id="UP000635071"/>
    </source>
</evidence>
<feature type="chain" id="PRO_5036768235" description="Tetratricopeptide repeat protein" evidence="1">
    <location>
        <begin position="19"/>
        <end position="250"/>
    </location>
</feature>
<reference evidence="2" key="1">
    <citation type="journal article" date="2014" name="Int. J. Syst. Evol. Microbiol.">
        <title>Complete genome sequence of Corynebacterium casei LMG S-19264T (=DSM 44701T), isolated from a smear-ripened cheese.</title>
        <authorList>
            <consortium name="US DOE Joint Genome Institute (JGI-PGF)"/>
            <person name="Walter F."/>
            <person name="Albersmeier A."/>
            <person name="Kalinowski J."/>
            <person name="Ruckert C."/>
        </authorList>
    </citation>
    <scope>NUCLEOTIDE SEQUENCE</scope>
    <source>
        <strain evidence="2">CGMCC 1.15519</strain>
    </source>
</reference>
<keyword evidence="1" id="KW-0732">Signal</keyword>
<organism evidence="2 3">
    <name type="scientific">Sandarakinorhabdus glacialis</name>
    <dbReference type="NCBI Taxonomy" id="1614636"/>
    <lineage>
        <taxon>Bacteria</taxon>
        <taxon>Pseudomonadati</taxon>
        <taxon>Pseudomonadota</taxon>
        <taxon>Alphaproteobacteria</taxon>
        <taxon>Sphingomonadales</taxon>
        <taxon>Sphingosinicellaceae</taxon>
        <taxon>Sandarakinorhabdus</taxon>
    </lineage>
</organism>
<name>A0A916ZZ05_9SPHN</name>
<feature type="signal peptide" evidence="1">
    <location>
        <begin position="1"/>
        <end position="18"/>
    </location>
</feature>
<comment type="caution">
    <text evidence="2">The sequence shown here is derived from an EMBL/GenBank/DDBJ whole genome shotgun (WGS) entry which is preliminary data.</text>
</comment>
<proteinExistence type="predicted"/>
<accession>A0A916ZZ05</accession>
<dbReference type="EMBL" id="BMJM01000010">
    <property type="protein sequence ID" value="GGE18394.1"/>
    <property type="molecule type" value="Genomic_DNA"/>
</dbReference>
<sequence>MRVLMAALLLGGASPAFADAAASFNAGKWAQATKEGRAEATPDSLVLAGRAVLTQAGYGTSDKRQALAMVVEAEGDFDAALVKAPADPGALFQKAVAIGYRAKLTKSPGLGKDCRVRFEAWRAAHPQMAEGWAAVAGWNAGAISTLGSFMAKAVLGAKPAEVEPGFAKARALAPTNPVHRTVYALAMMDLDKGNAAKAAAVLQGVGQLPARDGYEALMRAQGVQLAAALKAGDAKAAQVLARRLQAFGGL</sequence>
<dbReference type="Proteomes" id="UP000635071">
    <property type="component" value="Unassembled WGS sequence"/>
</dbReference>